<organism evidence="1 2">
    <name type="scientific">Tritrichomonas musculus</name>
    <dbReference type="NCBI Taxonomy" id="1915356"/>
    <lineage>
        <taxon>Eukaryota</taxon>
        <taxon>Metamonada</taxon>
        <taxon>Parabasalia</taxon>
        <taxon>Tritrichomonadida</taxon>
        <taxon>Tritrichomonadidae</taxon>
        <taxon>Tritrichomonas</taxon>
    </lineage>
</organism>
<dbReference type="EMBL" id="JAPFFF010000003">
    <property type="protein sequence ID" value="KAK8893897.1"/>
    <property type="molecule type" value="Genomic_DNA"/>
</dbReference>
<comment type="caution">
    <text evidence="1">The sequence shown here is derived from an EMBL/GenBank/DDBJ whole genome shotgun (WGS) entry which is preliminary data.</text>
</comment>
<sequence>MMFCSVQKGEILEKITSECPNITLKYRPIFQLEDENKIEYNEITPIKKKNKNDEYIDFLMKHAAKTIKKFSQCKEKLPLIIEYLNETLLTKLQQDDTFIGSLPSSFYSAVSSGIYKFSGIFRDIDDDEEIKELE</sequence>
<gene>
    <name evidence="1" type="ORF">M9Y10_022326</name>
</gene>
<dbReference type="Proteomes" id="UP001470230">
    <property type="component" value="Unassembled WGS sequence"/>
</dbReference>
<proteinExistence type="predicted"/>
<evidence type="ECO:0000313" key="1">
    <source>
        <dbReference type="EMBL" id="KAK8893897.1"/>
    </source>
</evidence>
<evidence type="ECO:0000313" key="2">
    <source>
        <dbReference type="Proteomes" id="UP001470230"/>
    </source>
</evidence>
<keyword evidence="2" id="KW-1185">Reference proteome</keyword>
<accession>A0ABR2KTY4</accession>
<name>A0ABR2KTY4_9EUKA</name>
<reference evidence="1 2" key="1">
    <citation type="submission" date="2024-04" db="EMBL/GenBank/DDBJ databases">
        <title>Tritrichomonas musculus Genome.</title>
        <authorList>
            <person name="Alves-Ferreira E."/>
            <person name="Grigg M."/>
            <person name="Lorenzi H."/>
            <person name="Galac M."/>
        </authorList>
    </citation>
    <scope>NUCLEOTIDE SEQUENCE [LARGE SCALE GENOMIC DNA]</scope>
    <source>
        <strain evidence="1 2">EAF2021</strain>
    </source>
</reference>
<protein>
    <submittedName>
        <fullName evidence="1">Uncharacterized protein</fullName>
    </submittedName>
</protein>